<dbReference type="AlphaFoldDB" id="A0A6J1P7A0"/>
<keyword evidence="1" id="KW-1185">Reference proteome</keyword>
<evidence type="ECO:0000313" key="1">
    <source>
        <dbReference type="Proteomes" id="UP001652582"/>
    </source>
</evidence>
<dbReference type="InterPro" id="IPR002347">
    <property type="entry name" value="SDR_fam"/>
</dbReference>
<dbReference type="PRINTS" id="PR00080">
    <property type="entry name" value="SDRFAMILY"/>
</dbReference>
<protein>
    <submittedName>
        <fullName evidence="2">3-oxoacyl-[acyl-carrier-protein] reductase FabG-like</fullName>
    </submittedName>
</protein>
<accession>A0A6J1P7A0</accession>
<sequence length="251" mass="27046">MSFANKVVIVTGGSSGIGAATAIAFTKEGANVVIVGRNEEKLNNVAEKCINAGKKPLVIKSDITHDGEAERIIKETTEAFEKIDILINNAGLVRFANILDDITLETYDLVMNTNLRSQIRITQVVAPFLIKSKGNIVNVSSVVSKGRPTNPLLLMYSMSKAAFDQFSRGVAADLGPHGVRVNTISPGCVETDILINAGLNQSMTDSLLDVPLRKISQSEEIADIILFITSEKANSITGSDYNVDNGYLLKY</sequence>
<proteinExistence type="predicted"/>
<dbReference type="Gene3D" id="3.40.50.720">
    <property type="entry name" value="NAD(P)-binding Rossmann-like Domain"/>
    <property type="match status" value="1"/>
</dbReference>
<gene>
    <name evidence="2" type="primary">LOC112057515</name>
</gene>
<dbReference type="Pfam" id="PF13561">
    <property type="entry name" value="adh_short_C2"/>
    <property type="match status" value="1"/>
</dbReference>
<dbReference type="KEGG" id="bany:112057515"/>
<dbReference type="SUPFAM" id="SSF51735">
    <property type="entry name" value="NAD(P)-binding Rossmann-fold domains"/>
    <property type="match status" value="1"/>
</dbReference>
<evidence type="ECO:0000313" key="2">
    <source>
        <dbReference type="RefSeq" id="XP_023953747.2"/>
    </source>
</evidence>
<dbReference type="PANTHER" id="PTHR43975:SF2">
    <property type="entry name" value="EG:BACR7A4.14 PROTEIN-RELATED"/>
    <property type="match status" value="1"/>
</dbReference>
<dbReference type="PRINTS" id="PR00081">
    <property type="entry name" value="GDHRDH"/>
</dbReference>
<organism evidence="1 2">
    <name type="scientific">Bicyclus anynana</name>
    <name type="common">Squinting bush brown butterfly</name>
    <dbReference type="NCBI Taxonomy" id="110368"/>
    <lineage>
        <taxon>Eukaryota</taxon>
        <taxon>Metazoa</taxon>
        <taxon>Ecdysozoa</taxon>
        <taxon>Arthropoda</taxon>
        <taxon>Hexapoda</taxon>
        <taxon>Insecta</taxon>
        <taxon>Pterygota</taxon>
        <taxon>Neoptera</taxon>
        <taxon>Endopterygota</taxon>
        <taxon>Lepidoptera</taxon>
        <taxon>Glossata</taxon>
        <taxon>Ditrysia</taxon>
        <taxon>Papilionoidea</taxon>
        <taxon>Nymphalidae</taxon>
        <taxon>Satyrinae</taxon>
        <taxon>Satyrini</taxon>
        <taxon>Mycalesina</taxon>
        <taxon>Bicyclus</taxon>
    </lineage>
</organism>
<dbReference type="OrthoDB" id="47007at2759"/>
<dbReference type="PANTHER" id="PTHR43975">
    <property type="entry name" value="ZGC:101858"/>
    <property type="match status" value="1"/>
</dbReference>
<reference evidence="2" key="1">
    <citation type="submission" date="2025-08" db="UniProtKB">
        <authorList>
            <consortium name="RefSeq"/>
        </authorList>
    </citation>
    <scope>IDENTIFICATION</scope>
</reference>
<dbReference type="InterPro" id="IPR036291">
    <property type="entry name" value="NAD(P)-bd_dom_sf"/>
</dbReference>
<dbReference type="Proteomes" id="UP001652582">
    <property type="component" value="Chromosome 8"/>
</dbReference>
<dbReference type="RefSeq" id="XP_023953747.2">
    <property type="nucleotide sequence ID" value="XM_024097979.2"/>
</dbReference>
<dbReference type="GeneID" id="112057515"/>
<name>A0A6J1P7A0_BICAN</name>